<protein>
    <recommendedName>
        <fullName evidence="2">Sodium symporter small subunit domain-containing protein</fullName>
    </recommendedName>
</protein>
<name>A0A261RIY6_9BORD</name>
<dbReference type="EMBL" id="NEVK01000003">
    <property type="protein sequence ID" value="OZI24642.1"/>
    <property type="molecule type" value="Genomic_DNA"/>
</dbReference>
<feature type="transmembrane region" description="Helical" evidence="1">
    <location>
        <begin position="53"/>
        <end position="74"/>
    </location>
</feature>
<gene>
    <name evidence="3" type="ORF">CAL19_03825</name>
</gene>
<feature type="transmembrane region" description="Helical" evidence="1">
    <location>
        <begin position="20"/>
        <end position="41"/>
    </location>
</feature>
<sequence>MPDNRAPTPIAARRYWRRNLILIAILGACWAALTFLPAYFARELSFDFIGWPFSFWMAAYGAPLLYLVLIGIYARVMNRADERPPEDDAGRSG</sequence>
<evidence type="ECO:0000313" key="4">
    <source>
        <dbReference type="Proteomes" id="UP000216947"/>
    </source>
</evidence>
<keyword evidence="1" id="KW-0812">Transmembrane</keyword>
<organism evidence="3 4">
    <name type="scientific">Bordetella genomosp. 7</name>
    <dbReference type="NCBI Taxonomy" id="1416805"/>
    <lineage>
        <taxon>Bacteria</taxon>
        <taxon>Pseudomonadati</taxon>
        <taxon>Pseudomonadota</taxon>
        <taxon>Betaproteobacteria</taxon>
        <taxon>Burkholderiales</taxon>
        <taxon>Alcaligenaceae</taxon>
        <taxon>Bordetella</taxon>
    </lineage>
</organism>
<dbReference type="RefSeq" id="WP_026638436.1">
    <property type="nucleotide sequence ID" value="NZ_NEVI01000005.1"/>
</dbReference>
<dbReference type="Proteomes" id="UP000216947">
    <property type="component" value="Unassembled WGS sequence"/>
</dbReference>
<accession>A0A261RIY6</accession>
<dbReference type="Pfam" id="PF13937">
    <property type="entry name" value="DUF4212"/>
    <property type="match status" value="1"/>
</dbReference>
<dbReference type="AlphaFoldDB" id="A0A261RIY6"/>
<keyword evidence="4" id="KW-1185">Reference proteome</keyword>
<evidence type="ECO:0000259" key="2">
    <source>
        <dbReference type="Pfam" id="PF13937"/>
    </source>
</evidence>
<keyword evidence="1" id="KW-0472">Membrane</keyword>
<dbReference type="PROSITE" id="PS51257">
    <property type="entry name" value="PROKAR_LIPOPROTEIN"/>
    <property type="match status" value="1"/>
</dbReference>
<dbReference type="InterPro" id="IPR019886">
    <property type="entry name" value="Na_symporter_ssu"/>
</dbReference>
<dbReference type="OrthoDB" id="9797746at2"/>
<proteinExistence type="predicted"/>
<reference evidence="4" key="1">
    <citation type="submission" date="2017-05" db="EMBL/GenBank/DDBJ databases">
        <title>Complete and WGS of Bordetella genogroups.</title>
        <authorList>
            <person name="Spilker T."/>
            <person name="Lipuma J."/>
        </authorList>
    </citation>
    <scope>NUCLEOTIDE SEQUENCE [LARGE SCALE GENOMIC DNA]</scope>
    <source>
        <strain evidence="4">AU18089</strain>
    </source>
</reference>
<comment type="caution">
    <text evidence="3">The sequence shown here is derived from an EMBL/GenBank/DDBJ whole genome shotgun (WGS) entry which is preliminary data.</text>
</comment>
<dbReference type="NCBIfam" id="TIGR03647">
    <property type="entry name" value="Na_symport_sm"/>
    <property type="match status" value="1"/>
</dbReference>
<evidence type="ECO:0000256" key="1">
    <source>
        <dbReference type="SAM" id="Phobius"/>
    </source>
</evidence>
<evidence type="ECO:0000313" key="3">
    <source>
        <dbReference type="EMBL" id="OZI24642.1"/>
    </source>
</evidence>
<feature type="domain" description="Sodium symporter small subunit" evidence="2">
    <location>
        <begin position="13"/>
        <end position="83"/>
    </location>
</feature>
<keyword evidence="1" id="KW-1133">Transmembrane helix</keyword>